<dbReference type="Proteomes" id="UP000078572">
    <property type="component" value="Chromosome 2"/>
</dbReference>
<dbReference type="Proteomes" id="UP000077927">
    <property type="component" value="Chromosome 2"/>
</dbReference>
<dbReference type="PROSITE" id="PS50110">
    <property type="entry name" value="RESPONSE_REGULATORY"/>
    <property type="match status" value="1"/>
</dbReference>
<proteinExistence type="predicted"/>
<evidence type="ECO:0000256" key="2">
    <source>
        <dbReference type="PROSITE-ProRule" id="PRU00169"/>
    </source>
</evidence>
<accession>A0A192A4M1</accession>
<dbReference type="InterPro" id="IPR050595">
    <property type="entry name" value="Bact_response_regulator"/>
</dbReference>
<evidence type="ECO:0000259" key="3">
    <source>
        <dbReference type="PROSITE" id="PS50110"/>
    </source>
</evidence>
<evidence type="ECO:0000313" key="8">
    <source>
        <dbReference type="Proteomes" id="UP000078572"/>
    </source>
</evidence>
<dbReference type="KEGG" id="rin:ACS15_5073"/>
<dbReference type="Pfam" id="PF00072">
    <property type="entry name" value="Response_reg"/>
    <property type="match status" value="1"/>
</dbReference>
<gene>
    <name evidence="5" type="ORF">A9Y76_23295</name>
    <name evidence="4" type="ORF">ACS15_5073</name>
    <name evidence="6" type="ORF">HGR00_15465</name>
</gene>
<protein>
    <submittedName>
        <fullName evidence="4">Response regulator</fullName>
    </submittedName>
</protein>
<dbReference type="GeneID" id="61528971"/>
<feature type="modified residue" description="4-aspartylphosphate" evidence="2">
    <location>
        <position position="56"/>
    </location>
</feature>
<keyword evidence="1 2" id="KW-0597">Phosphoprotein</keyword>
<name>A0A192A4M1_9RALS</name>
<keyword evidence="8" id="KW-1185">Reference proteome</keyword>
<dbReference type="PANTHER" id="PTHR44591">
    <property type="entry name" value="STRESS RESPONSE REGULATOR PROTEIN 1"/>
    <property type="match status" value="1"/>
</dbReference>
<dbReference type="RefSeq" id="WP_064808017.1">
    <property type="nucleotide sequence ID" value="NZ_CP012606.1"/>
</dbReference>
<dbReference type="EMBL" id="CP016023">
    <property type="protein sequence ID" value="ANJ75425.1"/>
    <property type="molecule type" value="Genomic_DNA"/>
</dbReference>
<dbReference type="AlphaFoldDB" id="A0A192A4M1"/>
<dbReference type="SUPFAM" id="SSF52172">
    <property type="entry name" value="CheY-like"/>
    <property type="match status" value="1"/>
</dbReference>
<sequence length="135" mass="14334">MALPNRLNILVVEDDPSIRELIAMSLRDAGHHVIERTALNVKDSVDGRAVSLVVVDCNLPGKAASRAQIGRLRAQFPFASFIAISGYFPAHAAGHLQLADMLGADGVLGKPFTSDALAALVAALVTVRQAQQPQR</sequence>
<evidence type="ECO:0000313" key="4">
    <source>
        <dbReference type="EMBL" id="ANH75807.1"/>
    </source>
</evidence>
<dbReference type="GO" id="GO:0000160">
    <property type="term" value="P:phosphorelay signal transduction system"/>
    <property type="evidence" value="ECO:0007669"/>
    <property type="project" value="InterPro"/>
</dbReference>
<dbReference type="EMBL" id="JABBZM010000013">
    <property type="protein sequence ID" value="NMV39312.1"/>
    <property type="molecule type" value="Genomic_DNA"/>
</dbReference>
<dbReference type="InterPro" id="IPR011006">
    <property type="entry name" value="CheY-like_superfamily"/>
</dbReference>
<dbReference type="STRING" id="190721.ACS15_5073"/>
<evidence type="ECO:0000313" key="5">
    <source>
        <dbReference type="EMBL" id="ANJ75425.1"/>
    </source>
</evidence>
<dbReference type="Proteomes" id="UP000575469">
    <property type="component" value="Unassembled WGS sequence"/>
</dbReference>
<dbReference type="SMART" id="SM00448">
    <property type="entry name" value="REC"/>
    <property type="match status" value="1"/>
</dbReference>
<dbReference type="OrthoDB" id="5456285at2"/>
<dbReference type="PATRIC" id="fig|190721.6.peg.5017"/>
<reference evidence="8" key="2">
    <citation type="submission" date="2016-06" db="EMBL/GenBank/DDBJ databases">
        <authorList>
            <person name="Xu Y."/>
            <person name="Nagy A."/>
            <person name="Yan X."/>
            <person name="Kim S.W."/>
            <person name="Haley B."/>
            <person name="Liu N.T."/>
            <person name="Nou X."/>
        </authorList>
    </citation>
    <scope>NUCLEOTIDE SEQUENCE [LARGE SCALE GENOMIC DNA]</scope>
    <source>
        <strain evidence="8">ATCC 49129</strain>
    </source>
</reference>
<dbReference type="EMBL" id="CP012606">
    <property type="protein sequence ID" value="ANH75807.1"/>
    <property type="molecule type" value="Genomic_DNA"/>
</dbReference>
<evidence type="ECO:0000313" key="6">
    <source>
        <dbReference type="EMBL" id="NMV39312.1"/>
    </source>
</evidence>
<evidence type="ECO:0000313" key="7">
    <source>
        <dbReference type="Proteomes" id="UP000077927"/>
    </source>
</evidence>
<organism evidence="5 8">
    <name type="scientific">Ralstonia insidiosa</name>
    <dbReference type="NCBI Taxonomy" id="190721"/>
    <lineage>
        <taxon>Bacteria</taxon>
        <taxon>Pseudomonadati</taxon>
        <taxon>Pseudomonadota</taxon>
        <taxon>Betaproteobacteria</taxon>
        <taxon>Burkholderiales</taxon>
        <taxon>Burkholderiaceae</taxon>
        <taxon>Ralstonia</taxon>
    </lineage>
</organism>
<reference evidence="6 9" key="4">
    <citation type="submission" date="2020-04" db="EMBL/GenBank/DDBJ databases">
        <title>Ralstonia insidiosa genome sequencing and assembly.</title>
        <authorList>
            <person name="Martins R.C.R."/>
            <person name="Perdigao-Neto L.V."/>
            <person name="Levin A.S.S."/>
            <person name="Costa S.F."/>
        </authorList>
    </citation>
    <scope>NUCLEOTIDE SEQUENCE [LARGE SCALE GENOMIC DNA]</scope>
    <source>
        <strain evidence="6 9">5047</strain>
    </source>
</reference>
<evidence type="ECO:0000313" key="9">
    <source>
        <dbReference type="Proteomes" id="UP000575469"/>
    </source>
</evidence>
<dbReference type="PANTHER" id="PTHR44591:SF3">
    <property type="entry name" value="RESPONSE REGULATORY DOMAIN-CONTAINING PROTEIN"/>
    <property type="match status" value="1"/>
</dbReference>
<evidence type="ECO:0000256" key="1">
    <source>
        <dbReference type="ARBA" id="ARBA00022553"/>
    </source>
</evidence>
<dbReference type="Gene3D" id="3.40.50.2300">
    <property type="match status" value="1"/>
</dbReference>
<reference evidence="4 7" key="1">
    <citation type="submission" date="2015-09" db="EMBL/GenBank/DDBJ databases">
        <authorList>
            <person name="Xu Y."/>
            <person name="Nagy A."/>
            <person name="Liu N.T."/>
            <person name="Nou X."/>
        </authorList>
    </citation>
    <scope>NUCLEOTIDE SEQUENCE [LARGE SCALE GENOMIC DNA]</scope>
    <source>
        <strain evidence="4 7">FC1138</strain>
    </source>
</reference>
<feature type="domain" description="Response regulatory" evidence="3">
    <location>
        <begin position="8"/>
        <end position="125"/>
    </location>
</feature>
<reference evidence="5" key="3">
    <citation type="submission" date="2016-06" db="EMBL/GenBank/DDBJ databases">
        <authorList>
            <person name="Kjaerup R.B."/>
            <person name="Dalgaard T.S."/>
            <person name="Juul-Madsen H.R."/>
        </authorList>
    </citation>
    <scope>NUCLEOTIDE SEQUENCE [LARGE SCALE GENOMIC DNA]</scope>
    <source>
        <strain evidence="5">ATCC 49129</strain>
    </source>
</reference>
<dbReference type="InterPro" id="IPR001789">
    <property type="entry name" value="Sig_transdc_resp-reg_receiver"/>
</dbReference>